<dbReference type="Gene3D" id="3.40.50.410">
    <property type="entry name" value="von Willebrand factor, type A domain"/>
    <property type="match status" value="1"/>
</dbReference>
<sequence>MKVWNPRSLLSKSAGDGTTPSILEDAVEFAENPEPRCPCILLLDTSGSMKGEPLDALNEGLRTFQQELDRDSLAKKRVEVAIVTFNSDVEIVQDFVTADDFQPPVLKAKGLTHMGEAILRGLDMLQIRKALYREHGVSYYRPWLFLITDGEPQGEAEELIEQATQRIRDDEANKHVAFFAVGVEAADLSRLSQISVRDPLKLKGLNFKELFVWLSASMQQVSQSAQMDEQLPLPPVTWTGA</sequence>
<organism evidence="2 3">
    <name type="scientific">Chroococcidiopsis cubana SAG 39.79</name>
    <dbReference type="NCBI Taxonomy" id="388085"/>
    <lineage>
        <taxon>Bacteria</taxon>
        <taxon>Bacillati</taxon>
        <taxon>Cyanobacteriota</taxon>
        <taxon>Cyanophyceae</taxon>
        <taxon>Chroococcidiopsidales</taxon>
        <taxon>Chroococcidiopsidaceae</taxon>
        <taxon>Chroococcidiopsis</taxon>
    </lineage>
</organism>
<dbReference type="InterPro" id="IPR002035">
    <property type="entry name" value="VWF_A"/>
</dbReference>
<dbReference type="Pfam" id="PF00092">
    <property type="entry name" value="VWA"/>
    <property type="match status" value="1"/>
</dbReference>
<feature type="domain" description="VWFA" evidence="1">
    <location>
        <begin position="38"/>
        <end position="231"/>
    </location>
</feature>
<comment type="caution">
    <text evidence="2">The sequence shown here is derived from an EMBL/GenBank/DDBJ whole genome shotgun (WGS) entry which is preliminary data.</text>
</comment>
<dbReference type="SMART" id="SM00327">
    <property type="entry name" value="VWA"/>
    <property type="match status" value="1"/>
</dbReference>
<dbReference type="SUPFAM" id="SSF53300">
    <property type="entry name" value="vWA-like"/>
    <property type="match status" value="1"/>
</dbReference>
<name>A0AB37UE21_9CYAN</name>
<evidence type="ECO:0000313" key="2">
    <source>
        <dbReference type="EMBL" id="RUT08043.1"/>
    </source>
</evidence>
<dbReference type="InterPro" id="IPR011392">
    <property type="entry name" value="Tellurite-R_TerY"/>
</dbReference>
<protein>
    <recommendedName>
        <fullName evidence="1">VWFA domain-containing protein</fullName>
    </recommendedName>
</protein>
<proteinExistence type="predicted"/>
<dbReference type="PROSITE" id="PS50234">
    <property type="entry name" value="VWFA"/>
    <property type="match status" value="1"/>
</dbReference>
<dbReference type="RefSeq" id="WP_106167813.1">
    <property type="nucleotide sequence ID" value="NZ_JAVKZF010000002.1"/>
</dbReference>
<gene>
    <name evidence="2" type="ORF">DSM107010_49150</name>
</gene>
<keyword evidence="3" id="KW-1185">Reference proteome</keyword>
<dbReference type="InterPro" id="IPR036465">
    <property type="entry name" value="vWFA_dom_sf"/>
</dbReference>
<evidence type="ECO:0000313" key="3">
    <source>
        <dbReference type="Proteomes" id="UP000282574"/>
    </source>
</evidence>
<dbReference type="AlphaFoldDB" id="A0AB37UE21"/>
<dbReference type="EMBL" id="RSCK01000057">
    <property type="protein sequence ID" value="RUT08043.1"/>
    <property type="molecule type" value="Genomic_DNA"/>
</dbReference>
<dbReference type="Proteomes" id="UP000282574">
    <property type="component" value="Unassembled WGS sequence"/>
</dbReference>
<accession>A0AB37UE21</accession>
<dbReference type="PIRSF" id="PIRSF020634">
    <property type="entry name" value="TerY_vWA"/>
    <property type="match status" value="1"/>
</dbReference>
<reference evidence="2 3" key="1">
    <citation type="journal article" date="2019" name="Genome Biol. Evol.">
        <title>Day and night: Metabolic profiles and evolutionary relationships of six axenic non-marine cyanobacteria.</title>
        <authorList>
            <person name="Will S.E."/>
            <person name="Henke P."/>
            <person name="Boedeker C."/>
            <person name="Huang S."/>
            <person name="Brinkmann H."/>
            <person name="Rohde M."/>
            <person name="Jarek M."/>
            <person name="Friedl T."/>
            <person name="Seufert S."/>
            <person name="Schumacher M."/>
            <person name="Overmann J."/>
            <person name="Neumann-Schaal M."/>
            <person name="Petersen J."/>
        </authorList>
    </citation>
    <scope>NUCLEOTIDE SEQUENCE [LARGE SCALE GENOMIC DNA]</scope>
    <source>
        <strain evidence="2 3">SAG 39.79</strain>
    </source>
</reference>
<evidence type="ECO:0000259" key="1">
    <source>
        <dbReference type="PROSITE" id="PS50234"/>
    </source>
</evidence>